<evidence type="ECO:0000313" key="4">
    <source>
        <dbReference type="Proteomes" id="UP000193435"/>
    </source>
</evidence>
<accession>A0A1X7N536</accession>
<feature type="compositionally biased region" description="Low complexity" evidence="1">
    <location>
        <begin position="41"/>
        <end position="60"/>
    </location>
</feature>
<dbReference type="Proteomes" id="UP000193435">
    <property type="component" value="Unassembled WGS sequence"/>
</dbReference>
<dbReference type="AlphaFoldDB" id="A0A1X7N536"/>
<evidence type="ECO:0000256" key="1">
    <source>
        <dbReference type="SAM" id="MobiDB-lite"/>
    </source>
</evidence>
<reference evidence="3 4" key="1">
    <citation type="submission" date="2017-04" db="EMBL/GenBank/DDBJ databases">
        <authorList>
            <person name="Afonso C.L."/>
            <person name="Miller P.J."/>
            <person name="Scott M.A."/>
            <person name="Spackman E."/>
            <person name="Goraichik I."/>
            <person name="Dimitrov K.M."/>
            <person name="Suarez D.L."/>
            <person name="Swayne D.E."/>
        </authorList>
    </citation>
    <scope>NUCLEOTIDE SEQUENCE [LARGE SCALE GENOMIC DNA]</scope>
    <source>
        <strain evidence="3 4">LMG26642</strain>
    </source>
</reference>
<dbReference type="RefSeq" id="WP_085559556.1">
    <property type="nucleotide sequence ID" value="NZ_FOAH01000046.1"/>
</dbReference>
<sequence length="66" mass="6935">MVDMKDVGKATRVLSSVVGVTVIAYGIYLLTAKEAPEIDETPVSSLEESVSSSSESTTSPFAPLKD</sequence>
<keyword evidence="2" id="KW-0812">Transmembrane</keyword>
<protein>
    <submittedName>
        <fullName evidence="3">Uncharacterized protein</fullName>
    </submittedName>
</protein>
<feature type="transmembrane region" description="Helical" evidence="2">
    <location>
        <begin position="12"/>
        <end position="30"/>
    </location>
</feature>
<dbReference type="OrthoDB" id="9948763at2"/>
<dbReference type="STRING" id="1073423.SAMN04488700_1392"/>
<organism evidence="3 4">
    <name type="scientific">Carnobacterium iners</name>
    <dbReference type="NCBI Taxonomy" id="1073423"/>
    <lineage>
        <taxon>Bacteria</taxon>
        <taxon>Bacillati</taxon>
        <taxon>Bacillota</taxon>
        <taxon>Bacilli</taxon>
        <taxon>Lactobacillales</taxon>
        <taxon>Carnobacteriaceae</taxon>
        <taxon>Carnobacterium</taxon>
    </lineage>
</organism>
<name>A0A1X7N536_9LACT</name>
<keyword evidence="2" id="KW-1133">Transmembrane helix</keyword>
<dbReference type="EMBL" id="FXBJ01000002">
    <property type="protein sequence ID" value="SMH32414.1"/>
    <property type="molecule type" value="Genomic_DNA"/>
</dbReference>
<evidence type="ECO:0000313" key="3">
    <source>
        <dbReference type="EMBL" id="SMH32414.1"/>
    </source>
</evidence>
<keyword evidence="4" id="KW-1185">Reference proteome</keyword>
<proteinExistence type="predicted"/>
<evidence type="ECO:0000256" key="2">
    <source>
        <dbReference type="SAM" id="Phobius"/>
    </source>
</evidence>
<feature type="region of interest" description="Disordered" evidence="1">
    <location>
        <begin position="39"/>
        <end position="66"/>
    </location>
</feature>
<keyword evidence="2" id="KW-0472">Membrane</keyword>
<gene>
    <name evidence="3" type="ORF">SAMN04488700_1392</name>
</gene>